<accession>A0A939NFQ1</accession>
<gene>
    <name evidence="1" type="ORF">J4727_12525</name>
</gene>
<comment type="caution">
    <text evidence="1">The sequence shown here is derived from an EMBL/GenBank/DDBJ whole genome shotgun (WGS) entry which is preliminary data.</text>
</comment>
<name>A0A939NFQ1_PRORE</name>
<proteinExistence type="predicted"/>
<reference evidence="1" key="1">
    <citation type="submission" date="2021-03" db="EMBL/GenBank/DDBJ databases">
        <title>Molecular epidemiology and mechanisms of colistin and carbapenem resistance in Enterobacteriaceae from clinical isolates, the environment and porcine samples in Pretoria, South Africa.</title>
        <authorList>
            <person name="Bogoshi D."/>
            <person name="Mbelle N.M."/>
            <person name="Naidoo V."/>
            <person name="Osei Sekyere J."/>
        </authorList>
    </citation>
    <scope>NUCLEOTIDE SEQUENCE</scope>
    <source>
        <strain evidence="1">C052</strain>
    </source>
</reference>
<evidence type="ECO:0000313" key="2">
    <source>
        <dbReference type="Proteomes" id="UP000664477"/>
    </source>
</evidence>
<sequence length="46" mass="4897">MHIGGKLTVDANKGITADVKTKEGQSFEQALAILSRTPGYEVARGH</sequence>
<dbReference type="AlphaFoldDB" id="A0A939NFQ1"/>
<dbReference type="Proteomes" id="UP000664477">
    <property type="component" value="Unassembled WGS sequence"/>
</dbReference>
<evidence type="ECO:0000313" key="1">
    <source>
        <dbReference type="EMBL" id="MBO1916307.1"/>
    </source>
</evidence>
<protein>
    <submittedName>
        <fullName evidence="1">Uncharacterized protein</fullName>
    </submittedName>
</protein>
<organism evidence="1 2">
    <name type="scientific">Providencia rettgeri</name>
    <dbReference type="NCBI Taxonomy" id="587"/>
    <lineage>
        <taxon>Bacteria</taxon>
        <taxon>Pseudomonadati</taxon>
        <taxon>Pseudomonadota</taxon>
        <taxon>Gammaproteobacteria</taxon>
        <taxon>Enterobacterales</taxon>
        <taxon>Morganellaceae</taxon>
        <taxon>Providencia</taxon>
    </lineage>
</organism>
<dbReference type="EMBL" id="JAGETQ010000068">
    <property type="protein sequence ID" value="MBO1916307.1"/>
    <property type="molecule type" value="Genomic_DNA"/>
</dbReference>